<gene>
    <name evidence="1" type="ORF">K435DRAFT_662271</name>
</gene>
<dbReference type="AlphaFoldDB" id="A0A4S8M7C7"/>
<organism evidence="1 2">
    <name type="scientific">Dendrothele bispora (strain CBS 962.96)</name>
    <dbReference type="NCBI Taxonomy" id="1314807"/>
    <lineage>
        <taxon>Eukaryota</taxon>
        <taxon>Fungi</taxon>
        <taxon>Dikarya</taxon>
        <taxon>Basidiomycota</taxon>
        <taxon>Agaricomycotina</taxon>
        <taxon>Agaricomycetes</taxon>
        <taxon>Agaricomycetidae</taxon>
        <taxon>Agaricales</taxon>
        <taxon>Agaricales incertae sedis</taxon>
        <taxon>Dendrothele</taxon>
    </lineage>
</organism>
<evidence type="ECO:0000313" key="2">
    <source>
        <dbReference type="Proteomes" id="UP000297245"/>
    </source>
</evidence>
<reference evidence="1 2" key="1">
    <citation type="journal article" date="2019" name="Nat. Ecol. Evol.">
        <title>Megaphylogeny resolves global patterns of mushroom evolution.</title>
        <authorList>
            <person name="Varga T."/>
            <person name="Krizsan K."/>
            <person name="Foldi C."/>
            <person name="Dima B."/>
            <person name="Sanchez-Garcia M."/>
            <person name="Sanchez-Ramirez S."/>
            <person name="Szollosi G.J."/>
            <person name="Szarkandi J.G."/>
            <person name="Papp V."/>
            <person name="Albert L."/>
            <person name="Andreopoulos W."/>
            <person name="Angelini C."/>
            <person name="Antonin V."/>
            <person name="Barry K.W."/>
            <person name="Bougher N.L."/>
            <person name="Buchanan P."/>
            <person name="Buyck B."/>
            <person name="Bense V."/>
            <person name="Catcheside P."/>
            <person name="Chovatia M."/>
            <person name="Cooper J."/>
            <person name="Damon W."/>
            <person name="Desjardin D."/>
            <person name="Finy P."/>
            <person name="Geml J."/>
            <person name="Haridas S."/>
            <person name="Hughes K."/>
            <person name="Justo A."/>
            <person name="Karasinski D."/>
            <person name="Kautmanova I."/>
            <person name="Kiss B."/>
            <person name="Kocsube S."/>
            <person name="Kotiranta H."/>
            <person name="LaButti K.M."/>
            <person name="Lechner B.E."/>
            <person name="Liimatainen K."/>
            <person name="Lipzen A."/>
            <person name="Lukacs Z."/>
            <person name="Mihaltcheva S."/>
            <person name="Morgado L.N."/>
            <person name="Niskanen T."/>
            <person name="Noordeloos M.E."/>
            <person name="Ohm R.A."/>
            <person name="Ortiz-Santana B."/>
            <person name="Ovrebo C."/>
            <person name="Racz N."/>
            <person name="Riley R."/>
            <person name="Savchenko A."/>
            <person name="Shiryaev A."/>
            <person name="Soop K."/>
            <person name="Spirin V."/>
            <person name="Szebenyi C."/>
            <person name="Tomsovsky M."/>
            <person name="Tulloss R.E."/>
            <person name="Uehling J."/>
            <person name="Grigoriev I.V."/>
            <person name="Vagvolgyi C."/>
            <person name="Papp T."/>
            <person name="Martin F.M."/>
            <person name="Miettinen O."/>
            <person name="Hibbett D.S."/>
            <person name="Nagy L.G."/>
        </authorList>
    </citation>
    <scope>NUCLEOTIDE SEQUENCE [LARGE SCALE GENOMIC DNA]</scope>
    <source>
        <strain evidence="1 2">CBS 962.96</strain>
    </source>
</reference>
<dbReference type="OrthoDB" id="3041043at2759"/>
<sequence>DFLLSQLSPIDRHRYSLVSREALAAVRSFESRAFRVSKLLSGYFSDVRHLNRFRHLQHQHGVLISGSTALQFFDLTTYQDSDLDLYVNVEHAKPLLLFLSEIGYVFAPRSPGQQDFQRRLSQDNLGVLRRRYEGRGIMIVFDYLKNGKKIQVIVTKQGPLDCILGFHSTCVINFISHSHAYSLFPYTTFESRATIRLSRALHPHDRDDDNFEAAIRKYRERGWVDANLPSAAVYLSSRSEFYDGERSVGDAATWKIQLEPIGDDAVPFHFVTSALDPVGCNSWYQKIEGTNFVIEHDNMGVGIFHQPCTVKHLWALIPHVRSLSRDDPANEYL</sequence>
<accession>A0A4S8M7C7</accession>
<keyword evidence="2" id="KW-1185">Reference proteome</keyword>
<evidence type="ECO:0000313" key="1">
    <source>
        <dbReference type="EMBL" id="THU97718.1"/>
    </source>
</evidence>
<dbReference type="EMBL" id="ML179150">
    <property type="protein sequence ID" value="THU97718.1"/>
    <property type="molecule type" value="Genomic_DNA"/>
</dbReference>
<feature type="non-terminal residue" evidence="1">
    <location>
        <position position="1"/>
    </location>
</feature>
<protein>
    <submittedName>
        <fullName evidence="1">Uncharacterized protein</fullName>
    </submittedName>
</protein>
<dbReference type="Proteomes" id="UP000297245">
    <property type="component" value="Unassembled WGS sequence"/>
</dbReference>
<name>A0A4S8M7C7_DENBC</name>
<proteinExistence type="predicted"/>